<evidence type="ECO:0000313" key="2">
    <source>
        <dbReference type="Proteomes" id="UP000789920"/>
    </source>
</evidence>
<accession>A0ACA9NG43</accession>
<keyword evidence="2" id="KW-1185">Reference proteome</keyword>
<dbReference type="EMBL" id="CAJVQC010013205">
    <property type="protein sequence ID" value="CAG8646047.1"/>
    <property type="molecule type" value="Genomic_DNA"/>
</dbReference>
<feature type="non-terminal residue" evidence="1">
    <location>
        <position position="1"/>
    </location>
</feature>
<reference evidence="1" key="1">
    <citation type="submission" date="2021-06" db="EMBL/GenBank/DDBJ databases">
        <authorList>
            <person name="Kallberg Y."/>
            <person name="Tangrot J."/>
            <person name="Rosling A."/>
        </authorList>
    </citation>
    <scope>NUCLEOTIDE SEQUENCE</scope>
    <source>
        <strain evidence="1">MA461A</strain>
    </source>
</reference>
<sequence>KTPNSIQTLCELEYNVFELINEASNSSLISGELEYNVRLPSDSCLQTSSELEYNVLGLLDEVSNGP</sequence>
<comment type="caution">
    <text evidence="1">The sequence shown here is derived from an EMBL/GenBank/DDBJ whole genome shotgun (WGS) entry which is preliminary data.</text>
</comment>
<dbReference type="Proteomes" id="UP000789920">
    <property type="component" value="Unassembled WGS sequence"/>
</dbReference>
<gene>
    <name evidence="1" type="ORF">RPERSI_LOCUS7676</name>
</gene>
<organism evidence="1 2">
    <name type="scientific">Racocetra persica</name>
    <dbReference type="NCBI Taxonomy" id="160502"/>
    <lineage>
        <taxon>Eukaryota</taxon>
        <taxon>Fungi</taxon>
        <taxon>Fungi incertae sedis</taxon>
        <taxon>Mucoromycota</taxon>
        <taxon>Glomeromycotina</taxon>
        <taxon>Glomeromycetes</taxon>
        <taxon>Diversisporales</taxon>
        <taxon>Gigasporaceae</taxon>
        <taxon>Racocetra</taxon>
    </lineage>
</organism>
<name>A0ACA9NG43_9GLOM</name>
<evidence type="ECO:0000313" key="1">
    <source>
        <dbReference type="EMBL" id="CAG8646047.1"/>
    </source>
</evidence>
<proteinExistence type="predicted"/>
<protein>
    <submittedName>
        <fullName evidence="1">11260_t:CDS:1</fullName>
    </submittedName>
</protein>